<comment type="similarity">
    <text evidence="1 5">Belongs to the R-transferase family.</text>
</comment>
<dbReference type="EMBL" id="MU004236">
    <property type="protein sequence ID" value="KAF2668230.1"/>
    <property type="molecule type" value="Genomic_DNA"/>
</dbReference>
<evidence type="ECO:0000259" key="7">
    <source>
        <dbReference type="Pfam" id="PF04377"/>
    </source>
</evidence>
<dbReference type="InterPro" id="IPR017137">
    <property type="entry name" value="Arg-tRNA-P_Trfase_1_euk"/>
</dbReference>
<dbReference type="SUPFAM" id="SSF55729">
    <property type="entry name" value="Acyl-CoA N-acyltransferases (Nat)"/>
    <property type="match status" value="1"/>
</dbReference>
<dbReference type="PANTHER" id="PTHR21367">
    <property type="entry name" value="ARGININE-TRNA-PROTEIN TRANSFERASE 1"/>
    <property type="match status" value="1"/>
</dbReference>
<reference evidence="8" key="1">
    <citation type="journal article" date="2020" name="Stud. Mycol.">
        <title>101 Dothideomycetes genomes: a test case for predicting lifestyles and emergence of pathogens.</title>
        <authorList>
            <person name="Haridas S."/>
            <person name="Albert R."/>
            <person name="Binder M."/>
            <person name="Bloem J."/>
            <person name="Labutti K."/>
            <person name="Salamov A."/>
            <person name="Andreopoulos B."/>
            <person name="Baker S."/>
            <person name="Barry K."/>
            <person name="Bills G."/>
            <person name="Bluhm B."/>
            <person name="Cannon C."/>
            <person name="Castanera R."/>
            <person name="Culley D."/>
            <person name="Daum C."/>
            <person name="Ezra D."/>
            <person name="Gonzalez J."/>
            <person name="Henrissat B."/>
            <person name="Kuo A."/>
            <person name="Liang C."/>
            <person name="Lipzen A."/>
            <person name="Lutzoni F."/>
            <person name="Magnuson J."/>
            <person name="Mondo S."/>
            <person name="Nolan M."/>
            <person name="Ohm R."/>
            <person name="Pangilinan J."/>
            <person name="Park H.-J."/>
            <person name="Ramirez L."/>
            <person name="Alfaro M."/>
            <person name="Sun H."/>
            <person name="Tritt A."/>
            <person name="Yoshinaga Y."/>
            <person name="Zwiers L.-H."/>
            <person name="Turgeon B."/>
            <person name="Goodwin S."/>
            <person name="Spatafora J."/>
            <person name="Crous P."/>
            <person name="Grigoriev I."/>
        </authorList>
    </citation>
    <scope>NUCLEOTIDE SEQUENCE</scope>
    <source>
        <strain evidence="8">CBS 115976</strain>
    </source>
</reference>
<dbReference type="OrthoDB" id="74183at2759"/>
<keyword evidence="3 5" id="KW-0833">Ubl conjugation pathway</keyword>
<dbReference type="EC" id="2.3.2.8" evidence="5"/>
<keyword evidence="2 5" id="KW-0808">Transferase</keyword>
<gene>
    <name evidence="8" type="ORF">BT63DRAFT_433156</name>
</gene>
<dbReference type="InterPro" id="IPR030700">
    <property type="entry name" value="N-end_Aminoacyl_Trfase"/>
</dbReference>
<dbReference type="InterPro" id="IPR016181">
    <property type="entry name" value="Acyl_CoA_acyltransferase"/>
</dbReference>
<protein>
    <recommendedName>
        <fullName evidence="5">Arginyl-tRNA--protein transferase 1</fullName>
        <shortName evidence="5">Arginyltransferase 1</shortName>
        <shortName evidence="5">R-transferase 1</shortName>
        <ecNumber evidence="5">2.3.2.8</ecNumber>
    </recommendedName>
    <alternativeName>
        <fullName evidence="5">Arginine-tRNA--protein transferase 1</fullName>
    </alternativeName>
</protein>
<dbReference type="PIRSF" id="PIRSF037207">
    <property type="entry name" value="ATE1_euk"/>
    <property type="match status" value="1"/>
</dbReference>
<dbReference type="InterPro" id="IPR007471">
    <property type="entry name" value="N-end_Aminoacyl_Trfase_N"/>
</dbReference>
<feature type="domain" description="N-end rule aminoacyl transferase C-terminal" evidence="7">
    <location>
        <begin position="168"/>
        <end position="302"/>
    </location>
</feature>
<dbReference type="PANTHER" id="PTHR21367:SF1">
    <property type="entry name" value="ARGINYL-TRNA--PROTEIN TRANSFERASE 1"/>
    <property type="match status" value="1"/>
</dbReference>
<sequence>MDPAYRRFNRIRLVGRIARLKRRLVPFPIRLGPPTCAALYARASVLQCDSYQILIDLGWRRSGTLLYRPEMRHSCCPHYTIRLPVSEFRARRDQRSACNRWNKFVLGDDYVKKAAILRPKSRAEKATSRNGFDLVKTIHEAEFDRLPAEPKPAHKFVVTLEPASFTQEKHLLFSNYQQAVHKEPPEKCQPDDFERFLCKSPLVNTERQVNGKSQPLGSFHQCYWLDGRLIAFGVLDLLPHCVSGVYFVYHQDYEKYSFGKLSALREACLALEGEYQYYYMGYYIHSCSKMKYKNDYQPQYFLDLETKQWDPLDQEALSLLDTHHYLSLSQLRQQNANGTLDGSNPAESTKDEIGADAVAKMLRSHNSDKVSLFDLDFAGMMTPEELEAQINLGELPIQLRGGMYKCKMLASWPTDNIRNPSSLKGTIAELVACVGKDFASKMVLDL</sequence>
<comment type="function">
    <text evidence="5">Involved in the post-translational conjugation of arginine to the N-terminal aspartate or glutamate of a protein. This arginylation is required for degradation of the protein via the ubiquitin pathway.</text>
</comment>
<dbReference type="Pfam" id="PF04376">
    <property type="entry name" value="ATE_N"/>
    <property type="match status" value="1"/>
</dbReference>
<keyword evidence="9" id="KW-1185">Reference proteome</keyword>
<organism evidence="8 9">
    <name type="scientific">Microthyrium microscopicum</name>
    <dbReference type="NCBI Taxonomy" id="703497"/>
    <lineage>
        <taxon>Eukaryota</taxon>
        <taxon>Fungi</taxon>
        <taxon>Dikarya</taxon>
        <taxon>Ascomycota</taxon>
        <taxon>Pezizomycotina</taxon>
        <taxon>Dothideomycetes</taxon>
        <taxon>Dothideomycetes incertae sedis</taxon>
        <taxon>Microthyriales</taxon>
        <taxon>Microthyriaceae</taxon>
        <taxon>Microthyrium</taxon>
    </lineage>
</organism>
<evidence type="ECO:0000256" key="5">
    <source>
        <dbReference type="PIRNR" id="PIRNR037207"/>
    </source>
</evidence>
<dbReference type="InterPro" id="IPR007472">
    <property type="entry name" value="N-end_Aminoacyl_Trfase_C"/>
</dbReference>
<accession>A0A6A6U8D8</accession>
<name>A0A6A6U8D8_9PEZI</name>
<evidence type="ECO:0000256" key="4">
    <source>
        <dbReference type="ARBA" id="ARBA00023315"/>
    </source>
</evidence>
<evidence type="ECO:0000313" key="8">
    <source>
        <dbReference type="EMBL" id="KAF2668230.1"/>
    </source>
</evidence>
<feature type="domain" description="N-end aminoacyl transferase N-terminal" evidence="6">
    <location>
        <begin position="46"/>
        <end position="95"/>
    </location>
</feature>
<evidence type="ECO:0000256" key="1">
    <source>
        <dbReference type="ARBA" id="ARBA00009991"/>
    </source>
</evidence>
<evidence type="ECO:0000256" key="2">
    <source>
        <dbReference type="ARBA" id="ARBA00022679"/>
    </source>
</evidence>
<dbReference type="GO" id="GO:0004057">
    <property type="term" value="F:arginyl-tRNA--protein transferase activity"/>
    <property type="evidence" value="ECO:0007669"/>
    <property type="project" value="UniProtKB-EC"/>
</dbReference>
<dbReference type="AlphaFoldDB" id="A0A6A6U8D8"/>
<dbReference type="Pfam" id="PF04377">
    <property type="entry name" value="ATE_C"/>
    <property type="match status" value="1"/>
</dbReference>
<proteinExistence type="inferred from homology"/>
<evidence type="ECO:0000259" key="6">
    <source>
        <dbReference type="Pfam" id="PF04376"/>
    </source>
</evidence>
<evidence type="ECO:0000256" key="3">
    <source>
        <dbReference type="ARBA" id="ARBA00022786"/>
    </source>
</evidence>
<dbReference type="Proteomes" id="UP000799302">
    <property type="component" value="Unassembled WGS sequence"/>
</dbReference>
<dbReference type="GO" id="GO:0005737">
    <property type="term" value="C:cytoplasm"/>
    <property type="evidence" value="ECO:0007669"/>
    <property type="project" value="TreeGrafter"/>
</dbReference>
<evidence type="ECO:0000313" key="9">
    <source>
        <dbReference type="Proteomes" id="UP000799302"/>
    </source>
</evidence>
<keyword evidence="4 5" id="KW-0012">Acyltransferase</keyword>
<comment type="catalytic activity">
    <reaction evidence="5">
        <text>an N-terminal L-alpha-aminoacyl-[protein] + L-arginyl-tRNA(Arg) = an N-terminal L-arginyl-L-aminoacyl-[protein] + tRNA(Arg) + H(+)</text>
        <dbReference type="Rhea" id="RHEA:10208"/>
        <dbReference type="Rhea" id="RHEA-COMP:9658"/>
        <dbReference type="Rhea" id="RHEA-COMP:9673"/>
        <dbReference type="Rhea" id="RHEA-COMP:10636"/>
        <dbReference type="Rhea" id="RHEA-COMP:10638"/>
        <dbReference type="ChEBI" id="CHEBI:15378"/>
        <dbReference type="ChEBI" id="CHEBI:78442"/>
        <dbReference type="ChEBI" id="CHEBI:78513"/>
        <dbReference type="ChEBI" id="CHEBI:78597"/>
        <dbReference type="ChEBI" id="CHEBI:83562"/>
        <dbReference type="EC" id="2.3.2.8"/>
    </reaction>
</comment>